<sequence length="53" mass="5889">MAIKEKDTTRRNENIIMPDHENAIEGEQFAIKPKILTLNNNAIITVPAGNGDK</sequence>
<proteinExistence type="predicted"/>
<evidence type="ECO:0000313" key="2">
    <source>
        <dbReference type="Proteomes" id="UP001058353"/>
    </source>
</evidence>
<protein>
    <submittedName>
        <fullName evidence="1">Uncharacterized protein</fullName>
    </submittedName>
</protein>
<dbReference type="AlphaFoldDB" id="A0AAN2CE47"/>
<dbReference type="EMBL" id="AP026407">
    <property type="protein sequence ID" value="BDO13744.1"/>
    <property type="molecule type" value="Genomic_DNA"/>
</dbReference>
<evidence type="ECO:0000313" key="1">
    <source>
        <dbReference type="EMBL" id="BDO13744.1"/>
    </source>
</evidence>
<reference evidence="1" key="1">
    <citation type="submission" date="2022-07" db="EMBL/GenBank/DDBJ databases">
        <title>Complete genome sequence of carbapenem-resistant Klebsiella spp. in Japan.</title>
        <authorList>
            <person name="Maehana S."/>
            <person name="Suzuki M."/>
            <person name="Kitasato H."/>
        </authorList>
    </citation>
    <scope>NUCLEOTIDE SEQUENCE</scope>
    <source>
        <strain evidence="1">KAM644</strain>
    </source>
</reference>
<accession>A0AAN2CE47</accession>
<organism evidence="1 2">
    <name type="scientific">Klebsiella quasipneumoniae subsp. quasipneumoniae</name>
    <dbReference type="NCBI Taxonomy" id="1667327"/>
    <lineage>
        <taxon>Bacteria</taxon>
        <taxon>Pseudomonadati</taxon>
        <taxon>Pseudomonadota</taxon>
        <taxon>Gammaproteobacteria</taxon>
        <taxon>Enterobacterales</taxon>
        <taxon>Enterobacteriaceae</taxon>
        <taxon>Klebsiella/Raoultella group</taxon>
        <taxon>Klebsiella</taxon>
        <taxon>Klebsiella pneumoniae complex</taxon>
    </lineage>
</organism>
<dbReference type="RefSeq" id="WP_244338058.1">
    <property type="nucleotide sequence ID" value="NZ_AP026407.1"/>
</dbReference>
<dbReference type="Proteomes" id="UP001058353">
    <property type="component" value="Chromosome"/>
</dbReference>
<name>A0AAN2CE47_9ENTR</name>
<gene>
    <name evidence="1" type="ORF">KAM644c_28100</name>
</gene>